<evidence type="ECO:0000313" key="2">
    <source>
        <dbReference type="Proteomes" id="UP000441389"/>
    </source>
</evidence>
<reference evidence="1 2" key="1">
    <citation type="submission" date="2019-12" db="EMBL/GenBank/DDBJ databases">
        <authorList>
            <person name="Huq M.A."/>
        </authorList>
    </citation>
    <scope>NUCLEOTIDE SEQUENCE [LARGE SCALE GENOMIC DNA]</scope>
    <source>
        <strain evidence="1 2">MAH-20</strain>
    </source>
</reference>
<dbReference type="EMBL" id="WQMS01000005">
    <property type="protein sequence ID" value="MVO77017.1"/>
    <property type="molecule type" value="Genomic_DNA"/>
</dbReference>
<proteinExistence type="predicted"/>
<keyword evidence="2" id="KW-1185">Reference proteome</keyword>
<protein>
    <submittedName>
        <fullName evidence="1">Uncharacterized protein</fullName>
    </submittedName>
</protein>
<evidence type="ECO:0000313" key="1">
    <source>
        <dbReference type="EMBL" id="MVO77017.1"/>
    </source>
</evidence>
<sequence>MSPTETLNRQNELEERRLGMRTLDPAEIALHFGRAAELRALIARERMQLVPGATGTKGACSPEAQ</sequence>
<dbReference type="RefSeq" id="WP_157026013.1">
    <property type="nucleotide sequence ID" value="NZ_WQMS01000005.1"/>
</dbReference>
<dbReference type="AlphaFoldDB" id="A0A6I4IY31"/>
<organism evidence="1 2">
    <name type="scientific">Sphingomonas horti</name>
    <dbReference type="NCBI Taxonomy" id="2682842"/>
    <lineage>
        <taxon>Bacteria</taxon>
        <taxon>Pseudomonadati</taxon>
        <taxon>Pseudomonadota</taxon>
        <taxon>Alphaproteobacteria</taxon>
        <taxon>Sphingomonadales</taxon>
        <taxon>Sphingomonadaceae</taxon>
        <taxon>Sphingomonas</taxon>
    </lineage>
</organism>
<gene>
    <name evidence="1" type="ORF">GON01_03570</name>
</gene>
<name>A0A6I4IY31_9SPHN</name>
<accession>A0A6I4IY31</accession>
<comment type="caution">
    <text evidence="1">The sequence shown here is derived from an EMBL/GenBank/DDBJ whole genome shotgun (WGS) entry which is preliminary data.</text>
</comment>
<dbReference type="Proteomes" id="UP000441389">
    <property type="component" value="Unassembled WGS sequence"/>
</dbReference>